<sequence>MTLADSPAPSVSEPGQWTASNIHKNAVFGMLNTEQAASKCMAELTHLSEGYKYGLLQSCWAVPPLLDSLEAVGNRDASIMKCVICSSDHFVE</sequence>
<evidence type="ECO:0000313" key="2">
    <source>
        <dbReference type="Proteomes" id="UP001558613"/>
    </source>
</evidence>
<dbReference type="Proteomes" id="UP001558613">
    <property type="component" value="Unassembled WGS sequence"/>
</dbReference>
<reference evidence="1 2" key="1">
    <citation type="submission" date="2023-09" db="EMBL/GenBank/DDBJ databases">
        <authorList>
            <person name="Wang M."/>
        </authorList>
    </citation>
    <scope>NUCLEOTIDE SEQUENCE [LARGE SCALE GENOMIC DNA]</scope>
    <source>
        <strain evidence="1">GT-2023</strain>
        <tissue evidence="1">Liver</tissue>
    </source>
</reference>
<accession>A0ABR3LP29</accession>
<gene>
    <name evidence="1" type="ORF">QQF64_016892</name>
</gene>
<proteinExistence type="predicted"/>
<organism evidence="1 2">
    <name type="scientific">Cirrhinus molitorella</name>
    <name type="common">mud carp</name>
    <dbReference type="NCBI Taxonomy" id="172907"/>
    <lineage>
        <taxon>Eukaryota</taxon>
        <taxon>Metazoa</taxon>
        <taxon>Chordata</taxon>
        <taxon>Craniata</taxon>
        <taxon>Vertebrata</taxon>
        <taxon>Euteleostomi</taxon>
        <taxon>Actinopterygii</taxon>
        <taxon>Neopterygii</taxon>
        <taxon>Teleostei</taxon>
        <taxon>Ostariophysi</taxon>
        <taxon>Cypriniformes</taxon>
        <taxon>Cyprinidae</taxon>
        <taxon>Labeoninae</taxon>
        <taxon>Labeonini</taxon>
        <taxon>Cirrhinus</taxon>
    </lineage>
</organism>
<evidence type="ECO:0000313" key="1">
    <source>
        <dbReference type="EMBL" id="KAL1254663.1"/>
    </source>
</evidence>
<dbReference type="EMBL" id="JAYMGO010000020">
    <property type="protein sequence ID" value="KAL1254663.1"/>
    <property type="molecule type" value="Genomic_DNA"/>
</dbReference>
<comment type="caution">
    <text evidence="1">The sequence shown here is derived from an EMBL/GenBank/DDBJ whole genome shotgun (WGS) entry which is preliminary data.</text>
</comment>
<keyword evidence="2" id="KW-1185">Reference proteome</keyword>
<name>A0ABR3LP29_9TELE</name>
<protein>
    <submittedName>
        <fullName evidence="1">Uncharacterized protein</fullName>
    </submittedName>
</protein>